<dbReference type="GO" id="GO:0004421">
    <property type="term" value="F:hydroxymethylglutaryl-CoA synthase activity"/>
    <property type="evidence" value="ECO:0007669"/>
    <property type="project" value="InterPro"/>
</dbReference>
<dbReference type="RefSeq" id="WP_173237915.1">
    <property type="nucleotide sequence ID" value="NZ_AP022839.1"/>
</dbReference>
<evidence type="ECO:0000259" key="4">
    <source>
        <dbReference type="Pfam" id="PF08540"/>
    </source>
</evidence>
<dbReference type="CDD" id="cd00827">
    <property type="entry name" value="init_cond_enzymes"/>
    <property type="match status" value="1"/>
</dbReference>
<dbReference type="AlphaFoldDB" id="A0A6F8T7K9"/>
<dbReference type="SUPFAM" id="SSF53901">
    <property type="entry name" value="Thiolase-like"/>
    <property type="match status" value="2"/>
</dbReference>
<dbReference type="Pfam" id="PF08540">
    <property type="entry name" value="HMG_CoA_synt_C"/>
    <property type="match status" value="2"/>
</dbReference>
<evidence type="ECO:0000313" key="5">
    <source>
        <dbReference type="EMBL" id="BCA96665.1"/>
    </source>
</evidence>
<feature type="domain" description="Hydroxymethylglutaryl-coenzyme A synthase C-terminal" evidence="4">
    <location>
        <begin position="176"/>
        <end position="262"/>
    </location>
</feature>
<proteinExistence type="inferred from homology"/>
<protein>
    <submittedName>
        <fullName evidence="5">Hydroxymethylglutaryl-CoA synthase</fullName>
    </submittedName>
</protein>
<feature type="domain" description="Hydroxymethylglutaryl-coenzyme A synthase C-terminal" evidence="4">
    <location>
        <begin position="265"/>
        <end position="401"/>
    </location>
</feature>
<accession>A0A6F8T7K9</accession>
<keyword evidence="6" id="KW-1185">Reference proteome</keyword>
<keyword evidence="2" id="KW-0808">Transferase</keyword>
<dbReference type="InterPro" id="IPR013746">
    <property type="entry name" value="HMG_CoA_synt_C_dom"/>
</dbReference>
<evidence type="ECO:0000313" key="6">
    <source>
        <dbReference type="Proteomes" id="UP000502894"/>
    </source>
</evidence>
<reference evidence="5" key="1">
    <citation type="journal article" date="2020" name="Microbiol. Resour. Announc.">
        <title>Complete Genome Sequence of Novel Psychrotolerant Legionella Strain TUM19329, Isolated from Antarctic Lake Sediment.</title>
        <authorList>
            <person name="Shimada S."/>
            <person name="Nakai R."/>
            <person name="Aoki K."/>
            <person name="Shimoeda N."/>
            <person name="Ohno G."/>
            <person name="Miyazaki Y."/>
            <person name="Kudoh S."/>
            <person name="Imura S."/>
            <person name="Watanabe K."/>
            <person name="Ishii Y."/>
            <person name="Tateda K."/>
        </authorList>
    </citation>
    <scope>NUCLEOTIDE SEQUENCE [LARGE SCALE GENOMIC DNA]</scope>
    <source>
        <strain evidence="5">TUM19329</strain>
    </source>
</reference>
<evidence type="ECO:0000256" key="1">
    <source>
        <dbReference type="ARBA" id="ARBA00007061"/>
    </source>
</evidence>
<dbReference type="Pfam" id="PF01154">
    <property type="entry name" value="HMG_CoA_synt_N"/>
    <property type="match status" value="1"/>
</dbReference>
<dbReference type="KEGG" id="lant:TUM19329_30260"/>
<gene>
    <name evidence="5" type="ORF">TUM19329_30260</name>
</gene>
<dbReference type="Proteomes" id="UP000502894">
    <property type="component" value="Chromosome"/>
</dbReference>
<dbReference type="InterPro" id="IPR016039">
    <property type="entry name" value="Thiolase-like"/>
</dbReference>
<dbReference type="GO" id="GO:0006084">
    <property type="term" value="P:acetyl-CoA metabolic process"/>
    <property type="evidence" value="ECO:0007669"/>
    <property type="project" value="InterPro"/>
</dbReference>
<evidence type="ECO:0000256" key="2">
    <source>
        <dbReference type="ARBA" id="ARBA00022679"/>
    </source>
</evidence>
<dbReference type="EMBL" id="AP022839">
    <property type="protein sequence ID" value="BCA96665.1"/>
    <property type="molecule type" value="Genomic_DNA"/>
</dbReference>
<feature type="domain" description="Hydroxymethylglutaryl-coenzyme A synthase N-terminal" evidence="3">
    <location>
        <begin position="5"/>
        <end position="167"/>
    </location>
</feature>
<comment type="similarity">
    <text evidence="1">Belongs to the thiolase-like superfamily. HMG-CoA synthase family.</text>
</comment>
<organism evidence="5 6">
    <name type="scientific">Legionella antarctica</name>
    <dbReference type="NCBI Taxonomy" id="2708020"/>
    <lineage>
        <taxon>Bacteria</taxon>
        <taxon>Pseudomonadati</taxon>
        <taxon>Pseudomonadota</taxon>
        <taxon>Gammaproteobacteria</taxon>
        <taxon>Legionellales</taxon>
        <taxon>Legionellaceae</taxon>
        <taxon>Legionella</taxon>
    </lineage>
</organism>
<sequence>MNVKTGISDINLYTSTFCIDTEVLEQKREISRKMIQESGFISRSVIPPWEDSVTLAVNAAKPVVERVSPEHIGLVIVATESGLDFGKPISTYVQDQLGIGPNAKNFEMKHACYGGTAAVRMALCWVASEEAAGRKALVVCTDIARPHFDNAAEFTGGSGAVAMIIDKKPALVEIDPVSGTASKEIYDVARPSLTVEWADPVLSLCCYFDLLEASWLNYCKRHDKEISIRDFNYFLYHTPLLSLIKQSHQIVLELNDAEDDENCSFDRMTLPALDYNFRTGNIYSGSVYAALLGLIYHLSDEKDPKRVAIFSYGSGACSELFSATVLPGAARQLSNQHIMENLKNRCSLSVEAYEQMAAQCNKNMAAKDYIPPFGELYGKVAEQYKKNHWLVLDNIDTYHRHYRWEK</sequence>
<dbReference type="PANTHER" id="PTHR43323:SF2">
    <property type="entry name" value="HYDROXYMETHYLGLUTARYL-COA SYNTHASE"/>
    <property type="match status" value="1"/>
</dbReference>
<evidence type="ECO:0000259" key="3">
    <source>
        <dbReference type="Pfam" id="PF01154"/>
    </source>
</evidence>
<dbReference type="InterPro" id="IPR013528">
    <property type="entry name" value="HMG_CoA_synth_N"/>
</dbReference>
<dbReference type="Gene3D" id="3.40.47.10">
    <property type="match status" value="2"/>
</dbReference>
<name>A0A6F8T7K9_9GAMM</name>
<dbReference type="PANTHER" id="PTHR43323">
    <property type="entry name" value="3-HYDROXY-3-METHYLGLUTARYL COENZYME A SYNTHASE"/>
    <property type="match status" value="1"/>
</dbReference>